<evidence type="ECO:0000256" key="1">
    <source>
        <dbReference type="SAM" id="MobiDB-lite"/>
    </source>
</evidence>
<feature type="compositionally biased region" description="Basic residues" evidence="1">
    <location>
        <begin position="50"/>
        <end position="59"/>
    </location>
</feature>
<dbReference type="AlphaFoldDB" id="A0A5C3QTQ3"/>
<feature type="transmembrane region" description="Helical" evidence="2">
    <location>
        <begin position="384"/>
        <end position="409"/>
    </location>
</feature>
<dbReference type="STRING" id="1884261.A0A5C3QTQ3"/>
<keyword evidence="2" id="KW-1133">Transmembrane helix</keyword>
<gene>
    <name evidence="4" type="ORF">BDV98DRAFT_563751</name>
</gene>
<dbReference type="GO" id="GO:0016020">
    <property type="term" value="C:membrane"/>
    <property type="evidence" value="ECO:0007669"/>
    <property type="project" value="TreeGrafter"/>
</dbReference>
<dbReference type="Pfam" id="PF12051">
    <property type="entry name" value="DUF3533"/>
    <property type="match status" value="1"/>
</dbReference>
<dbReference type="PANTHER" id="PTHR34814">
    <property type="entry name" value="NITROSOGUANIDINE RESISTANCE PROTEIN SNG1"/>
    <property type="match status" value="1"/>
</dbReference>
<organism evidence="4 5">
    <name type="scientific">Pterulicium gracile</name>
    <dbReference type="NCBI Taxonomy" id="1884261"/>
    <lineage>
        <taxon>Eukaryota</taxon>
        <taxon>Fungi</taxon>
        <taxon>Dikarya</taxon>
        <taxon>Basidiomycota</taxon>
        <taxon>Agaricomycotina</taxon>
        <taxon>Agaricomycetes</taxon>
        <taxon>Agaricomycetidae</taxon>
        <taxon>Agaricales</taxon>
        <taxon>Pleurotineae</taxon>
        <taxon>Pterulaceae</taxon>
        <taxon>Pterulicium</taxon>
    </lineage>
</organism>
<keyword evidence="2" id="KW-0812">Transmembrane</keyword>
<keyword evidence="5" id="KW-1185">Reference proteome</keyword>
<dbReference type="InterPro" id="IPR053001">
    <property type="entry name" value="MNNG_permease-like"/>
</dbReference>
<name>A0A5C3QTQ3_9AGAR</name>
<feature type="transmembrane region" description="Helical" evidence="2">
    <location>
        <begin position="102"/>
        <end position="126"/>
    </location>
</feature>
<feature type="transmembrane region" description="Helical" evidence="2">
    <location>
        <begin position="304"/>
        <end position="328"/>
    </location>
</feature>
<evidence type="ECO:0000256" key="2">
    <source>
        <dbReference type="SAM" id="Phobius"/>
    </source>
</evidence>
<feature type="region of interest" description="Disordered" evidence="1">
    <location>
        <begin position="46"/>
        <end position="72"/>
    </location>
</feature>
<keyword evidence="2" id="KW-0472">Membrane</keyword>
<dbReference type="InterPro" id="IPR022703">
    <property type="entry name" value="DUF3533"/>
</dbReference>
<feature type="transmembrane region" description="Helical" evidence="2">
    <location>
        <begin position="340"/>
        <end position="364"/>
    </location>
</feature>
<reference evidence="4 5" key="1">
    <citation type="journal article" date="2019" name="Nat. Ecol. Evol.">
        <title>Megaphylogeny resolves global patterns of mushroom evolution.</title>
        <authorList>
            <person name="Varga T."/>
            <person name="Krizsan K."/>
            <person name="Foldi C."/>
            <person name="Dima B."/>
            <person name="Sanchez-Garcia M."/>
            <person name="Sanchez-Ramirez S."/>
            <person name="Szollosi G.J."/>
            <person name="Szarkandi J.G."/>
            <person name="Papp V."/>
            <person name="Albert L."/>
            <person name="Andreopoulos W."/>
            <person name="Angelini C."/>
            <person name="Antonin V."/>
            <person name="Barry K.W."/>
            <person name="Bougher N.L."/>
            <person name="Buchanan P."/>
            <person name="Buyck B."/>
            <person name="Bense V."/>
            <person name="Catcheside P."/>
            <person name="Chovatia M."/>
            <person name="Cooper J."/>
            <person name="Damon W."/>
            <person name="Desjardin D."/>
            <person name="Finy P."/>
            <person name="Geml J."/>
            <person name="Haridas S."/>
            <person name="Hughes K."/>
            <person name="Justo A."/>
            <person name="Karasinski D."/>
            <person name="Kautmanova I."/>
            <person name="Kiss B."/>
            <person name="Kocsube S."/>
            <person name="Kotiranta H."/>
            <person name="LaButti K.M."/>
            <person name="Lechner B.E."/>
            <person name="Liimatainen K."/>
            <person name="Lipzen A."/>
            <person name="Lukacs Z."/>
            <person name="Mihaltcheva S."/>
            <person name="Morgado L.N."/>
            <person name="Niskanen T."/>
            <person name="Noordeloos M.E."/>
            <person name="Ohm R.A."/>
            <person name="Ortiz-Santana B."/>
            <person name="Ovrebo C."/>
            <person name="Racz N."/>
            <person name="Riley R."/>
            <person name="Savchenko A."/>
            <person name="Shiryaev A."/>
            <person name="Soop K."/>
            <person name="Spirin V."/>
            <person name="Szebenyi C."/>
            <person name="Tomsovsky M."/>
            <person name="Tulloss R.E."/>
            <person name="Uehling J."/>
            <person name="Grigoriev I.V."/>
            <person name="Vagvolgyi C."/>
            <person name="Papp T."/>
            <person name="Martin F.M."/>
            <person name="Miettinen O."/>
            <person name="Hibbett D.S."/>
            <person name="Nagy L.G."/>
        </authorList>
    </citation>
    <scope>NUCLEOTIDE SEQUENCE [LARGE SCALE GENOMIC DNA]</scope>
    <source>
        <strain evidence="4 5">CBS 309.79</strain>
    </source>
</reference>
<dbReference type="OrthoDB" id="2140105at2759"/>
<feature type="transmembrane region" description="Helical" evidence="2">
    <location>
        <begin position="416"/>
        <end position="440"/>
    </location>
</feature>
<proteinExistence type="predicted"/>
<dbReference type="EMBL" id="ML178819">
    <property type="protein sequence ID" value="TFL04210.1"/>
    <property type="molecule type" value="Genomic_DNA"/>
</dbReference>
<feature type="transmembrane region" description="Helical" evidence="2">
    <location>
        <begin position="470"/>
        <end position="491"/>
    </location>
</feature>
<dbReference type="PANTHER" id="PTHR34814:SF1">
    <property type="entry name" value="NITROSOGUANIDINE RESISTANCE PROTEIN SNG1"/>
    <property type="match status" value="1"/>
</dbReference>
<sequence length="515" mass="57418">MSVKPTDDMYQTSDLEYKLFEQKPVGHQSNGLVSSHHLPEVHNAANDHHEHRHVRRTSVGRRSSQSASLRHKALPPQQPLGLFPFETSFFDKSPAATQAKKLYMKMVVGGTVMLIVIIFAIFPIFWGASWRTDRYVHNLNAFVVDFDGGPIGNATVTALTGPQFRGDRMIDWQIQDSSLWPGGPEQLREAILDQRAWLGVAILPGASDKLQAAVAAADPEYDGSTAIQVFAVEARSEGTFRNVIRPQVTQVFSMIAQRFAGNFARTVASTPNVDLPNLLTNAPQVLTLPFYYALDNTVPFDVPVASAVVFVGLIYLLILSLMVTILLGNAREMSGLERGLNLTSLIAMRMITPVFMYFFISLFYSLLSYAFDLPFNRRFGSSGFVIFWMLQWIGMLTLGFAIEAVLTLLTNKGLPLFIILWIITNVATCFVPLELLPGIFKFGYAWPFFNISEATRTIVFGTKNQLPLNFGVLLAWVALSCFTIPLFIFIARRRDMKAYRAQRMGGREAAGVAPQ</sequence>
<evidence type="ECO:0000313" key="5">
    <source>
        <dbReference type="Proteomes" id="UP000305067"/>
    </source>
</evidence>
<evidence type="ECO:0000259" key="3">
    <source>
        <dbReference type="Pfam" id="PF12051"/>
    </source>
</evidence>
<protein>
    <recommendedName>
        <fullName evidence="3">DUF3533 domain-containing protein</fullName>
    </recommendedName>
</protein>
<feature type="domain" description="DUF3533" evidence="3">
    <location>
        <begin position="112"/>
        <end position="480"/>
    </location>
</feature>
<evidence type="ECO:0000313" key="4">
    <source>
        <dbReference type="EMBL" id="TFL04210.1"/>
    </source>
</evidence>
<accession>A0A5C3QTQ3</accession>
<dbReference type="Proteomes" id="UP000305067">
    <property type="component" value="Unassembled WGS sequence"/>
</dbReference>